<feature type="region of interest" description="Disordered" evidence="1">
    <location>
        <begin position="19"/>
        <end position="52"/>
    </location>
</feature>
<dbReference type="Proteomes" id="UP000193498">
    <property type="component" value="Unassembled WGS sequence"/>
</dbReference>
<name>A0A1Y1YF24_9FUNG</name>
<dbReference type="InParanoid" id="A0A1Y1YF24"/>
<accession>A0A1Y1YF24</accession>
<feature type="compositionally biased region" description="Polar residues" evidence="1">
    <location>
        <begin position="21"/>
        <end position="32"/>
    </location>
</feature>
<sequence length="250" mass="28600">MSKTLEPVTISGIPIGLKNLSKIQRPSTSPASEKSKTHEKNQTKERNKRVRKDDIEAYELDLALTQAPKSTEEGHKVKNLFLPPIPKKVAAKNEITQPLEDHFEIDLEFNVETIAIDEDTFFEGPEDAFTPMDDIQGEGDEHFEEHSSIEQSNPTERAQTNRISHNETSIRTTTESVKQKIQELESLFQESFTKMISLIKANDTFKEEIFMDFHQAQVNLDERDTALNNKWESVRGSALQLRKFAENELV</sequence>
<protein>
    <submittedName>
        <fullName evidence="2">Uncharacterized protein</fullName>
    </submittedName>
</protein>
<feature type="region of interest" description="Disordered" evidence="1">
    <location>
        <begin position="136"/>
        <end position="162"/>
    </location>
</feature>
<feature type="compositionally biased region" description="Basic and acidic residues" evidence="1">
    <location>
        <begin position="33"/>
        <end position="52"/>
    </location>
</feature>
<gene>
    <name evidence="2" type="ORF">K493DRAFT_300820</name>
</gene>
<comment type="caution">
    <text evidence="2">The sequence shown here is derived from an EMBL/GenBank/DDBJ whole genome shotgun (WGS) entry which is preliminary data.</text>
</comment>
<organism evidence="2 3">
    <name type="scientific">Basidiobolus meristosporus CBS 931.73</name>
    <dbReference type="NCBI Taxonomy" id="1314790"/>
    <lineage>
        <taxon>Eukaryota</taxon>
        <taxon>Fungi</taxon>
        <taxon>Fungi incertae sedis</taxon>
        <taxon>Zoopagomycota</taxon>
        <taxon>Entomophthoromycotina</taxon>
        <taxon>Basidiobolomycetes</taxon>
        <taxon>Basidiobolales</taxon>
        <taxon>Basidiobolaceae</taxon>
        <taxon>Basidiobolus</taxon>
    </lineage>
</organism>
<proteinExistence type="predicted"/>
<feature type="compositionally biased region" description="Basic and acidic residues" evidence="1">
    <location>
        <begin position="139"/>
        <end position="148"/>
    </location>
</feature>
<dbReference type="EMBL" id="MCFE01000150">
    <property type="protein sequence ID" value="ORX96612.1"/>
    <property type="molecule type" value="Genomic_DNA"/>
</dbReference>
<evidence type="ECO:0000313" key="2">
    <source>
        <dbReference type="EMBL" id="ORX96612.1"/>
    </source>
</evidence>
<reference evidence="2 3" key="1">
    <citation type="submission" date="2016-07" db="EMBL/GenBank/DDBJ databases">
        <title>Pervasive Adenine N6-methylation of Active Genes in Fungi.</title>
        <authorList>
            <consortium name="DOE Joint Genome Institute"/>
            <person name="Mondo S.J."/>
            <person name="Dannebaum R.O."/>
            <person name="Kuo R.C."/>
            <person name="Labutti K."/>
            <person name="Haridas S."/>
            <person name="Kuo A."/>
            <person name="Salamov A."/>
            <person name="Ahrendt S.R."/>
            <person name="Lipzen A."/>
            <person name="Sullivan W."/>
            <person name="Andreopoulos W.B."/>
            <person name="Clum A."/>
            <person name="Lindquist E."/>
            <person name="Daum C."/>
            <person name="Ramamoorthy G.K."/>
            <person name="Gryganskyi A."/>
            <person name="Culley D."/>
            <person name="Magnuson J.K."/>
            <person name="James T.Y."/>
            <person name="O'Malley M.A."/>
            <person name="Stajich J.E."/>
            <person name="Spatafora J.W."/>
            <person name="Visel A."/>
            <person name="Grigoriev I.V."/>
        </authorList>
    </citation>
    <scope>NUCLEOTIDE SEQUENCE [LARGE SCALE GENOMIC DNA]</scope>
    <source>
        <strain evidence="2 3">CBS 931.73</strain>
    </source>
</reference>
<keyword evidence="3" id="KW-1185">Reference proteome</keyword>
<feature type="compositionally biased region" description="Polar residues" evidence="1">
    <location>
        <begin position="149"/>
        <end position="162"/>
    </location>
</feature>
<evidence type="ECO:0000256" key="1">
    <source>
        <dbReference type="SAM" id="MobiDB-lite"/>
    </source>
</evidence>
<evidence type="ECO:0000313" key="3">
    <source>
        <dbReference type="Proteomes" id="UP000193498"/>
    </source>
</evidence>
<dbReference type="AlphaFoldDB" id="A0A1Y1YF24"/>